<name>A0ABU9TQ28_9GAMM</name>
<dbReference type="EMBL" id="JBBMRA010000002">
    <property type="protein sequence ID" value="MEM5535369.1"/>
    <property type="molecule type" value="Genomic_DNA"/>
</dbReference>
<keyword evidence="3" id="KW-1185">Reference proteome</keyword>
<accession>A0ABU9TQ28</accession>
<dbReference type="RefSeq" id="WP_075109440.1">
    <property type="nucleotide sequence ID" value="NZ_CAXBCE010000024.1"/>
</dbReference>
<proteinExistence type="predicted"/>
<evidence type="ECO:0000313" key="3">
    <source>
        <dbReference type="Proteomes" id="UP001449225"/>
    </source>
</evidence>
<protein>
    <submittedName>
        <fullName evidence="2">DUF3622 domain-containing protein</fullName>
    </submittedName>
</protein>
<evidence type="ECO:0000313" key="2">
    <source>
        <dbReference type="EMBL" id="MEM5535369.1"/>
    </source>
</evidence>
<reference evidence="2 3" key="1">
    <citation type="submission" date="2024-03" db="EMBL/GenBank/DDBJ databases">
        <title>Community enrichment and isolation of bacterial strains for fucoidan degradation.</title>
        <authorList>
            <person name="Sichert A."/>
        </authorList>
    </citation>
    <scope>NUCLEOTIDE SEQUENCE [LARGE SCALE GENOMIC DNA]</scope>
    <source>
        <strain evidence="2 3">AS76</strain>
    </source>
</reference>
<dbReference type="Proteomes" id="UP001449225">
    <property type="component" value="Unassembled WGS sequence"/>
</dbReference>
<feature type="compositionally biased region" description="Basic and acidic residues" evidence="1">
    <location>
        <begin position="85"/>
        <end position="101"/>
    </location>
</feature>
<gene>
    <name evidence="2" type="ORF">WNY58_03085</name>
</gene>
<sequence>MAKGKKYDYQVVAEGETWSVKILRQASARRIVVSKRQDGFATEDEAKAWGEAELKQFMEQQIERNKRKAERRVERDEAEAQAQARYDEAQARYEASRTEED</sequence>
<organism evidence="2 3">
    <name type="scientific">Neptuniibacter pectenicola</name>
    <dbReference type="NCBI Taxonomy" id="1806669"/>
    <lineage>
        <taxon>Bacteria</taxon>
        <taxon>Pseudomonadati</taxon>
        <taxon>Pseudomonadota</taxon>
        <taxon>Gammaproteobacteria</taxon>
        <taxon>Oceanospirillales</taxon>
        <taxon>Oceanospirillaceae</taxon>
        <taxon>Neptuniibacter</taxon>
    </lineage>
</organism>
<evidence type="ECO:0000256" key="1">
    <source>
        <dbReference type="SAM" id="MobiDB-lite"/>
    </source>
</evidence>
<feature type="region of interest" description="Disordered" evidence="1">
    <location>
        <begin position="65"/>
        <end position="101"/>
    </location>
</feature>
<dbReference type="Pfam" id="PF12286">
    <property type="entry name" value="DUF3622"/>
    <property type="match status" value="1"/>
</dbReference>
<dbReference type="InterPro" id="IPR022069">
    <property type="entry name" value="DUF3622"/>
</dbReference>
<comment type="caution">
    <text evidence="2">The sequence shown here is derived from an EMBL/GenBank/DDBJ whole genome shotgun (WGS) entry which is preliminary data.</text>
</comment>